<name>A0A1G6HQ15_9BACT</name>
<evidence type="ECO:0000313" key="3">
    <source>
        <dbReference type="Proteomes" id="UP000199411"/>
    </source>
</evidence>
<dbReference type="GO" id="GO:0016810">
    <property type="term" value="F:hydrolase activity, acting on carbon-nitrogen (but not peptide) bonds"/>
    <property type="evidence" value="ECO:0007669"/>
    <property type="project" value="InterPro"/>
</dbReference>
<evidence type="ECO:0000313" key="2">
    <source>
        <dbReference type="EMBL" id="SDB95586.1"/>
    </source>
</evidence>
<protein>
    <submittedName>
        <fullName evidence="2">Polysaccharide deacetylase</fullName>
    </submittedName>
</protein>
<dbReference type="Pfam" id="PF01522">
    <property type="entry name" value="Polysacc_deac_1"/>
    <property type="match status" value="1"/>
</dbReference>
<accession>A0A1G6HQ15</accession>
<organism evidence="2 3">
    <name type="scientific">Desulfurella multipotens</name>
    <dbReference type="NCBI Taxonomy" id="79269"/>
    <lineage>
        <taxon>Bacteria</taxon>
        <taxon>Pseudomonadati</taxon>
        <taxon>Campylobacterota</taxon>
        <taxon>Desulfurellia</taxon>
        <taxon>Desulfurellales</taxon>
        <taxon>Desulfurellaceae</taxon>
        <taxon>Desulfurella</taxon>
    </lineage>
</organism>
<dbReference type="Proteomes" id="UP000199411">
    <property type="component" value="Unassembled WGS sequence"/>
</dbReference>
<dbReference type="InterPro" id="IPR002509">
    <property type="entry name" value="NODB_dom"/>
</dbReference>
<dbReference type="InterPro" id="IPR011330">
    <property type="entry name" value="Glyco_hydro/deAcase_b/a-brl"/>
</dbReference>
<dbReference type="EMBL" id="FMYU01000001">
    <property type="protein sequence ID" value="SDB95586.1"/>
    <property type="molecule type" value="Genomic_DNA"/>
</dbReference>
<dbReference type="AlphaFoldDB" id="A0A1G6HQ15"/>
<reference evidence="3" key="1">
    <citation type="submission" date="2016-10" db="EMBL/GenBank/DDBJ databases">
        <authorList>
            <person name="Varghese N."/>
            <person name="Submissions S."/>
        </authorList>
    </citation>
    <scope>NUCLEOTIDE SEQUENCE [LARGE SCALE GENOMIC DNA]</scope>
    <source>
        <strain evidence="3">DSM 8415</strain>
    </source>
</reference>
<dbReference type="Gene3D" id="3.20.20.370">
    <property type="entry name" value="Glycoside hydrolase/deacetylase"/>
    <property type="match status" value="1"/>
</dbReference>
<keyword evidence="3" id="KW-1185">Reference proteome</keyword>
<dbReference type="GO" id="GO:0005975">
    <property type="term" value="P:carbohydrate metabolic process"/>
    <property type="evidence" value="ECO:0007669"/>
    <property type="project" value="InterPro"/>
</dbReference>
<dbReference type="SUPFAM" id="SSF88713">
    <property type="entry name" value="Glycoside hydrolase/deacetylase"/>
    <property type="match status" value="1"/>
</dbReference>
<sequence length="284" mass="32676">MSMNNICIKVDVDTFNGLKYGVTKLIKIFNEFNIKATFYVTLGPDNSGKAIINLLKPAFLKKMLKTKAVSSYGIKTALYGTLLKPPMLAWLKDILIQIKLNGHEVEFHAYDHRFWQDNIEKLTYDEIKVWFEKGISTYFSIYKDYPKSFGAPGWVCSKKALKYIKNLKFIKFLSISRAQKPFVEQITQLIEIPSNLPCLEENPKDFLSIAKKTIETTEYGVLPVHAEIEGGPFIDTFVKLLNAIKQNTNFLTMNEYFLKLNRNNLETRQFKSKILPGRAFSCLV</sequence>
<feature type="domain" description="NodB homology" evidence="1">
    <location>
        <begin position="21"/>
        <end position="168"/>
    </location>
</feature>
<gene>
    <name evidence="2" type="ORF">SAMN05660835_00040</name>
</gene>
<proteinExistence type="predicted"/>
<evidence type="ECO:0000259" key="1">
    <source>
        <dbReference type="Pfam" id="PF01522"/>
    </source>
</evidence>